<dbReference type="Proteomes" id="UP000002526">
    <property type="component" value="Chromosome"/>
</dbReference>
<feature type="domain" description="Metallo-beta-lactamase" evidence="2">
    <location>
        <begin position="104"/>
        <end position="288"/>
    </location>
</feature>
<protein>
    <submittedName>
        <fullName evidence="3">Blr6195 protein</fullName>
    </submittedName>
</protein>
<dbReference type="EMBL" id="BA000040">
    <property type="protein sequence ID" value="BAC51461.1"/>
    <property type="molecule type" value="Genomic_DNA"/>
</dbReference>
<evidence type="ECO:0000313" key="3">
    <source>
        <dbReference type="EMBL" id="BAC51461.1"/>
    </source>
</evidence>
<dbReference type="KEGG" id="bja:blr6195"/>
<dbReference type="EnsemblBacteria" id="BAC51461">
    <property type="protein sequence ID" value="BAC51461"/>
    <property type="gene ID" value="BAC51461"/>
</dbReference>
<dbReference type="PANTHER" id="PTHR42951:SF4">
    <property type="entry name" value="ACYL-COENZYME A THIOESTERASE MBLAC2"/>
    <property type="match status" value="1"/>
</dbReference>
<dbReference type="NCBIfam" id="TIGR04559">
    <property type="entry name" value="SoxH_rel_PQQ_2"/>
    <property type="match status" value="1"/>
</dbReference>
<dbReference type="HOGENOM" id="CLU_056342_0_0_5"/>
<sequence length="358" mass="38803">MSSGLRHRASSSFCLNVIHATHDAPCFAKPCAGFPLLQCNATNPLNWGGKVSHIASMIAALTLLGIATLARTDAAELPVSEVAPGIFVHSGTIALMTRENEGDIANVGFIVGTDAVAVIDTGGSLREGEALLATVRARTEKPIRYVINTHGHPDHVFGNAAFVAEGTSFVGHSRLPQALATRGPYYLDNFRRIMGGELIDPVKIVPPTLLVSDTMTLDLGSRRLTLRVWPAAHSDNDLTVFDETTKTLFAGDLVFLRHIPVMDGSIRGWLALLRELEAVPAIRVIPGHGPVSDWPAALVDERRYLTTMLSDVRTLNKKGAPIRTAADKAAESERSHWQLFEDYNARNATAAFSEIEWE</sequence>
<reference evidence="4" key="1">
    <citation type="journal article" date="2002" name="DNA Res.">
        <title>Complete genomic sequence of nitrogen-fixing symbiotic bacterium Bradyrhizobium japonicum USDA110.</title>
        <authorList>
            <person name="Kaneko T."/>
            <person name="Nakamura Y."/>
            <person name="Sato S."/>
            <person name="Minamisawa K."/>
            <person name="Uchiumi T."/>
            <person name="Sasamoto S."/>
            <person name="Watanabe A."/>
            <person name="Idesawa K."/>
            <person name="Iriguchi M."/>
            <person name="Kawashima K."/>
            <person name="Kohara M."/>
            <person name="Matsumoto M."/>
            <person name="Shimpo S."/>
            <person name="Tsuruoka H."/>
            <person name="Wada T."/>
            <person name="Yamada M."/>
            <person name="Tabata S."/>
        </authorList>
    </citation>
    <scope>NUCLEOTIDE SEQUENCE [LARGE SCALE GENOMIC DNA]</scope>
    <source>
        <strain evidence="4">JCM 10833 / BCRC 13528 / IAM 13628 / NBRC 14792 / USDA 110</strain>
    </source>
</reference>
<gene>
    <name evidence="3" type="ordered locus">blr6195</name>
</gene>
<dbReference type="STRING" id="224911.AAV28_28535"/>
<dbReference type="SUPFAM" id="SSF56281">
    <property type="entry name" value="Metallo-hydrolase/oxidoreductase"/>
    <property type="match status" value="1"/>
</dbReference>
<dbReference type="AlphaFoldDB" id="Q89GZ9"/>
<proteinExistence type="inferred from homology"/>
<dbReference type="GO" id="GO:0017001">
    <property type="term" value="P:antibiotic catabolic process"/>
    <property type="evidence" value="ECO:0007669"/>
    <property type="project" value="UniProtKB-ARBA"/>
</dbReference>
<dbReference type="SMART" id="SM00849">
    <property type="entry name" value="Lactamase_B"/>
    <property type="match status" value="1"/>
</dbReference>
<dbReference type="InterPro" id="IPR050855">
    <property type="entry name" value="NDM-1-like"/>
</dbReference>
<organism evidence="3 4">
    <name type="scientific">Bradyrhizobium diazoefficiens (strain JCM 10833 / BCRC 13528 / IAM 13628 / NBRC 14792 / USDA 110)</name>
    <dbReference type="NCBI Taxonomy" id="224911"/>
    <lineage>
        <taxon>Bacteria</taxon>
        <taxon>Pseudomonadati</taxon>
        <taxon>Pseudomonadota</taxon>
        <taxon>Alphaproteobacteria</taxon>
        <taxon>Hyphomicrobiales</taxon>
        <taxon>Nitrobacteraceae</taxon>
        <taxon>Bradyrhizobium</taxon>
    </lineage>
</organism>
<evidence type="ECO:0000259" key="2">
    <source>
        <dbReference type="SMART" id="SM00849"/>
    </source>
</evidence>
<comment type="similarity">
    <text evidence="1">Belongs to the metallo-beta-lactamase superfamily. Class-B beta-lactamase family.</text>
</comment>
<name>Q89GZ9_BRADU</name>
<dbReference type="PATRIC" id="fig|224911.5.peg.6334"/>
<dbReference type="InterPro" id="IPR036866">
    <property type="entry name" value="RibonucZ/Hydroxyglut_hydro"/>
</dbReference>
<dbReference type="PhylomeDB" id="Q89GZ9"/>
<evidence type="ECO:0000313" key="4">
    <source>
        <dbReference type="Proteomes" id="UP000002526"/>
    </source>
</evidence>
<accession>Q89GZ9</accession>
<dbReference type="PANTHER" id="PTHR42951">
    <property type="entry name" value="METALLO-BETA-LACTAMASE DOMAIN-CONTAINING"/>
    <property type="match status" value="1"/>
</dbReference>
<evidence type="ECO:0000256" key="1">
    <source>
        <dbReference type="ARBA" id="ARBA00005250"/>
    </source>
</evidence>
<dbReference type="InterPro" id="IPR001279">
    <property type="entry name" value="Metallo-B-lactamas"/>
</dbReference>
<keyword evidence="4" id="KW-1185">Reference proteome</keyword>
<dbReference type="InParanoid" id="Q89GZ9"/>
<dbReference type="CDD" id="cd16282">
    <property type="entry name" value="metallo-hydrolase-like_MBL-fold"/>
    <property type="match status" value="1"/>
</dbReference>
<dbReference type="eggNOG" id="COG0491">
    <property type="taxonomic scope" value="Bacteria"/>
</dbReference>
<dbReference type="OrthoDB" id="420651at2"/>
<dbReference type="Pfam" id="PF00753">
    <property type="entry name" value="Lactamase_B"/>
    <property type="match status" value="1"/>
</dbReference>
<dbReference type="InterPro" id="IPR030829">
    <property type="entry name" value="SoxH-rel_PQQ_2"/>
</dbReference>
<dbReference type="Gene3D" id="3.60.15.10">
    <property type="entry name" value="Ribonuclease Z/Hydroxyacylglutathione hydrolase-like"/>
    <property type="match status" value="1"/>
</dbReference>